<evidence type="ECO:0000313" key="2">
    <source>
        <dbReference type="EMBL" id="GKT19985.1"/>
    </source>
</evidence>
<evidence type="ECO:0000313" key="3">
    <source>
        <dbReference type="Proteomes" id="UP001057375"/>
    </source>
</evidence>
<gene>
    <name evidence="2" type="ORF">ADUPG1_004359</name>
</gene>
<dbReference type="Proteomes" id="UP001057375">
    <property type="component" value="Unassembled WGS sequence"/>
</dbReference>
<organism evidence="2 3">
    <name type="scientific">Aduncisulcus paluster</name>
    <dbReference type="NCBI Taxonomy" id="2918883"/>
    <lineage>
        <taxon>Eukaryota</taxon>
        <taxon>Metamonada</taxon>
        <taxon>Carpediemonas-like organisms</taxon>
        <taxon>Aduncisulcus</taxon>
    </lineage>
</organism>
<feature type="non-terminal residue" evidence="2">
    <location>
        <position position="1"/>
    </location>
</feature>
<protein>
    <submittedName>
        <fullName evidence="2">Uncharacterized protein</fullName>
    </submittedName>
</protein>
<comment type="caution">
    <text evidence="2">The sequence shown here is derived from an EMBL/GenBank/DDBJ whole genome shotgun (WGS) entry which is preliminary data.</text>
</comment>
<sequence length="103" mass="12042">FADEVSSNTGEKENRPGVEKMKDFRNGNGEQRPDKDKRDEELAAVIAEYYPEISDEWQSLKTDIDEKMDELRELTKPEDGQRPERPETMDKQEKPDFDSMTDD</sequence>
<feature type="non-terminal residue" evidence="2">
    <location>
        <position position="103"/>
    </location>
</feature>
<proteinExistence type="predicted"/>
<reference evidence="2" key="1">
    <citation type="submission" date="2022-03" db="EMBL/GenBank/DDBJ databases">
        <title>Draft genome sequence of Aduncisulcus paluster, a free-living microaerophilic Fornicata.</title>
        <authorList>
            <person name="Yuyama I."/>
            <person name="Kume K."/>
            <person name="Tamura T."/>
            <person name="Inagaki Y."/>
            <person name="Hashimoto T."/>
        </authorList>
    </citation>
    <scope>NUCLEOTIDE SEQUENCE</scope>
    <source>
        <strain evidence="2">NY0171</strain>
    </source>
</reference>
<feature type="region of interest" description="Disordered" evidence="1">
    <location>
        <begin position="69"/>
        <end position="103"/>
    </location>
</feature>
<feature type="compositionally biased region" description="Basic and acidic residues" evidence="1">
    <location>
        <begin position="10"/>
        <end position="40"/>
    </location>
</feature>
<dbReference type="EMBL" id="BQXS01006443">
    <property type="protein sequence ID" value="GKT19985.1"/>
    <property type="molecule type" value="Genomic_DNA"/>
</dbReference>
<accession>A0ABQ5JWJ7</accession>
<evidence type="ECO:0000256" key="1">
    <source>
        <dbReference type="SAM" id="MobiDB-lite"/>
    </source>
</evidence>
<keyword evidence="3" id="KW-1185">Reference proteome</keyword>
<feature type="region of interest" description="Disordered" evidence="1">
    <location>
        <begin position="1"/>
        <end position="40"/>
    </location>
</feature>
<feature type="compositionally biased region" description="Basic and acidic residues" evidence="1">
    <location>
        <begin position="69"/>
        <end position="97"/>
    </location>
</feature>
<name>A0ABQ5JWJ7_9EUKA</name>